<reference evidence="1 2" key="1">
    <citation type="submission" date="2016-02" db="EMBL/GenBank/DDBJ databases">
        <title>Genome analysis of coral dinoflagellate symbionts highlights evolutionary adaptations to a symbiotic lifestyle.</title>
        <authorList>
            <person name="Aranda M."/>
            <person name="Li Y."/>
            <person name="Liew Y.J."/>
            <person name="Baumgarten S."/>
            <person name="Simakov O."/>
            <person name="Wilson M."/>
            <person name="Piel J."/>
            <person name="Ashoor H."/>
            <person name="Bougouffa S."/>
            <person name="Bajic V.B."/>
            <person name="Ryu T."/>
            <person name="Ravasi T."/>
            <person name="Bayer T."/>
            <person name="Micklem G."/>
            <person name="Kim H."/>
            <person name="Bhak J."/>
            <person name="Lajeunesse T.C."/>
            <person name="Voolstra C.R."/>
        </authorList>
    </citation>
    <scope>NUCLEOTIDE SEQUENCE [LARGE SCALE GENOMIC DNA]</scope>
    <source>
        <strain evidence="1 2">CCMP2467</strain>
    </source>
</reference>
<dbReference type="Proteomes" id="UP000186817">
    <property type="component" value="Unassembled WGS sequence"/>
</dbReference>
<proteinExistence type="predicted"/>
<organism evidence="1 2">
    <name type="scientific">Symbiodinium microadriaticum</name>
    <name type="common">Dinoflagellate</name>
    <name type="synonym">Zooxanthella microadriatica</name>
    <dbReference type="NCBI Taxonomy" id="2951"/>
    <lineage>
        <taxon>Eukaryota</taxon>
        <taxon>Sar</taxon>
        <taxon>Alveolata</taxon>
        <taxon>Dinophyceae</taxon>
        <taxon>Suessiales</taxon>
        <taxon>Symbiodiniaceae</taxon>
        <taxon>Symbiodinium</taxon>
    </lineage>
</organism>
<comment type="caution">
    <text evidence="1">The sequence shown here is derived from an EMBL/GenBank/DDBJ whole genome shotgun (WGS) entry which is preliminary data.</text>
</comment>
<accession>A0A1Q9BRB5</accession>
<name>A0A1Q9BRB5_SYMMI</name>
<feature type="non-terminal residue" evidence="1">
    <location>
        <position position="1"/>
    </location>
</feature>
<sequence length="31" mass="3448">VVAEIVGESLSRVLIFRPREPLELLSQLNLG</sequence>
<evidence type="ECO:0000313" key="2">
    <source>
        <dbReference type="Proteomes" id="UP000186817"/>
    </source>
</evidence>
<dbReference type="EMBL" id="LSRX01006304">
    <property type="protein sequence ID" value="OLP73124.1"/>
    <property type="molecule type" value="Genomic_DNA"/>
</dbReference>
<dbReference type="AlphaFoldDB" id="A0A1Q9BRB5"/>
<gene>
    <name evidence="1" type="ORF">AK812_SmicGene47767</name>
</gene>
<protein>
    <submittedName>
        <fullName evidence="1">Uncharacterized protein</fullName>
    </submittedName>
</protein>
<evidence type="ECO:0000313" key="1">
    <source>
        <dbReference type="EMBL" id="OLP73124.1"/>
    </source>
</evidence>
<keyword evidence="2" id="KW-1185">Reference proteome</keyword>